<name>A0A1M5G521_9GAMM</name>
<dbReference type="InterPro" id="IPR039461">
    <property type="entry name" value="Peptidase_M49"/>
</dbReference>
<accession>A0A1M5G521</accession>
<dbReference type="EMBL" id="FQVA01000005">
    <property type="protein sequence ID" value="SHF98833.1"/>
    <property type="molecule type" value="Genomic_DNA"/>
</dbReference>
<dbReference type="GO" id="GO:0005737">
    <property type="term" value="C:cytoplasm"/>
    <property type="evidence" value="ECO:0007669"/>
    <property type="project" value="TreeGrafter"/>
</dbReference>
<evidence type="ECO:0000256" key="3">
    <source>
        <dbReference type="SAM" id="MobiDB-lite"/>
    </source>
</evidence>
<dbReference type="GO" id="GO:0008239">
    <property type="term" value="F:dipeptidyl-peptidase activity"/>
    <property type="evidence" value="ECO:0007669"/>
    <property type="project" value="TreeGrafter"/>
</dbReference>
<dbReference type="GO" id="GO:0046872">
    <property type="term" value="F:metal ion binding"/>
    <property type="evidence" value="ECO:0007669"/>
    <property type="project" value="UniProtKB-KW"/>
</dbReference>
<dbReference type="PANTHER" id="PTHR23422:SF9">
    <property type="entry name" value="ZN-DEPENDENT HYDROLASE"/>
    <property type="match status" value="1"/>
</dbReference>
<keyword evidence="2" id="KW-0378">Hydrolase</keyword>
<feature type="region of interest" description="Disordered" evidence="3">
    <location>
        <begin position="28"/>
        <end position="55"/>
    </location>
</feature>
<dbReference type="STRING" id="494016.SAMN04487965_3082"/>
<sequence>MTTPIKSARIIAALLALALVGACSPRDKQEEKTAQAEAEAQIVESETVPAPADQPVEDADKRFDIYVPVELNADLSDLSDNQRQMIGLLIDASQIMDRLFWLQSYGPAEDLLSSIEDSREREFAKINYGPWDRLNDNKPFVEGYGQKPLGANFYPADMTKAEFEAWNQPGKDGLYSLVRRNSEGKLELVSYSEAYKAELAQAAETLREAAKLAEDKEFGNYLNMRADALVSDDFRPSDMAWMDMKNNPIDVVIGPIENYEDQLFAYRTAYESYVLLKDQEWSEKLAKFAAFLPELQRGLPVDDKYKAEEPGTDSDLNAYDVLFYAGHSNAGSKTIAINLPNDEEVQLAKGTRRLQLKNAMRAKFDMILVPISEVLIAEDQRKHITFPAFFANTMFHEVAHGLGIKKTVTDGSNVRQALKETSSALEEGKADILGLYMVTRLHEKGELEDGELMDNYVTFLASIFRSVRFGAASAHGKANMMRFNFFKEQGAFTRDAETGQYSVDFEKMQQAMTKLSNLILTIQGDGDYAKSKELLEGKGVVGAELQADLDRLAEADIPVDVTFIQGKEVLGLK</sequence>
<reference evidence="6" key="1">
    <citation type="submission" date="2016-11" db="EMBL/GenBank/DDBJ databases">
        <authorList>
            <person name="Varghese N."/>
            <person name="Submissions S."/>
        </authorList>
    </citation>
    <scope>NUCLEOTIDE SEQUENCE [LARGE SCALE GENOMIC DNA]</scope>
    <source>
        <strain evidence="6">CGMCC 1.7063</strain>
    </source>
</reference>
<dbReference type="PANTHER" id="PTHR23422">
    <property type="entry name" value="DIPEPTIDYL PEPTIDASE III-RELATED"/>
    <property type="match status" value="1"/>
</dbReference>
<dbReference type="RefSeq" id="WP_073276774.1">
    <property type="nucleotide sequence ID" value="NZ_FQVA01000005.1"/>
</dbReference>
<dbReference type="PROSITE" id="PS51257">
    <property type="entry name" value="PROKAR_LIPOPROTEIN"/>
    <property type="match status" value="1"/>
</dbReference>
<proteinExistence type="predicted"/>
<keyword evidence="4" id="KW-0732">Signal</keyword>
<organism evidence="5 6">
    <name type="scientific">Microbulbifer donghaiensis</name>
    <dbReference type="NCBI Taxonomy" id="494016"/>
    <lineage>
        <taxon>Bacteria</taxon>
        <taxon>Pseudomonadati</taxon>
        <taxon>Pseudomonadota</taxon>
        <taxon>Gammaproteobacteria</taxon>
        <taxon>Cellvibrionales</taxon>
        <taxon>Microbulbiferaceae</taxon>
        <taxon>Microbulbifer</taxon>
    </lineage>
</organism>
<evidence type="ECO:0000256" key="1">
    <source>
        <dbReference type="ARBA" id="ARBA00022723"/>
    </source>
</evidence>
<evidence type="ECO:0000313" key="5">
    <source>
        <dbReference type="EMBL" id="SHF98833.1"/>
    </source>
</evidence>
<evidence type="ECO:0000313" key="6">
    <source>
        <dbReference type="Proteomes" id="UP000184170"/>
    </source>
</evidence>
<feature type="signal peptide" evidence="4">
    <location>
        <begin position="1"/>
        <end position="22"/>
    </location>
</feature>
<evidence type="ECO:0000256" key="2">
    <source>
        <dbReference type="ARBA" id="ARBA00022801"/>
    </source>
</evidence>
<dbReference type="Gene3D" id="3.30.540.30">
    <property type="match status" value="1"/>
</dbReference>
<protein>
    <submittedName>
        <fullName evidence="5">Peptidase family M49</fullName>
    </submittedName>
</protein>
<keyword evidence="1" id="KW-0479">Metal-binding</keyword>
<evidence type="ECO:0000256" key="4">
    <source>
        <dbReference type="SAM" id="SignalP"/>
    </source>
</evidence>
<keyword evidence="6" id="KW-1185">Reference proteome</keyword>
<gene>
    <name evidence="5" type="ORF">SAMN04487965_3082</name>
</gene>
<dbReference type="Proteomes" id="UP000184170">
    <property type="component" value="Unassembled WGS sequence"/>
</dbReference>
<dbReference type="Pfam" id="PF03571">
    <property type="entry name" value="Peptidase_M49"/>
    <property type="match status" value="1"/>
</dbReference>
<feature type="chain" id="PRO_5013268423" evidence="4">
    <location>
        <begin position="23"/>
        <end position="573"/>
    </location>
</feature>
<dbReference type="AlphaFoldDB" id="A0A1M5G521"/>